<keyword evidence="4" id="KW-1185">Reference proteome</keyword>
<accession>A0ABY4ISP6</accession>
<reference evidence="3 4" key="1">
    <citation type="submission" date="2021-06" db="EMBL/GenBank/DDBJ databases">
        <title>Genome-based taxonomic framework of Microbacterium strains isolated from marine environment, the description of four new species and reclassification of four preexisting species.</title>
        <authorList>
            <person name="Lee S.D."/>
            <person name="Kim S.-M."/>
            <person name="Byeon Y.-S."/>
            <person name="Yang H.L."/>
            <person name="Kim I.S."/>
        </authorList>
    </citation>
    <scope>NUCLEOTIDE SEQUENCE [LARGE SCALE GENOMIC DNA]</scope>
    <source>
        <strain evidence="3 4">SSW1-36</strain>
    </source>
</reference>
<feature type="transmembrane region" description="Helical" evidence="2">
    <location>
        <begin position="91"/>
        <end position="112"/>
    </location>
</feature>
<keyword evidence="2" id="KW-1133">Transmembrane helix</keyword>
<feature type="compositionally biased region" description="Basic and acidic residues" evidence="1">
    <location>
        <begin position="22"/>
        <end position="49"/>
    </location>
</feature>
<keyword evidence="2" id="KW-0812">Transmembrane</keyword>
<keyword evidence="2" id="KW-0472">Membrane</keyword>
<protein>
    <recommendedName>
        <fullName evidence="5">SHOCT domain-containing protein</fullName>
    </recommendedName>
</protein>
<evidence type="ECO:0008006" key="5">
    <source>
        <dbReference type="Google" id="ProtNLM"/>
    </source>
</evidence>
<evidence type="ECO:0000256" key="1">
    <source>
        <dbReference type="SAM" id="MobiDB-lite"/>
    </source>
</evidence>
<dbReference type="Proteomes" id="UP000831963">
    <property type="component" value="Chromosome"/>
</dbReference>
<dbReference type="RefSeq" id="WP_247955717.1">
    <property type="nucleotide sequence ID" value="NZ_CP078077.1"/>
</dbReference>
<feature type="compositionally biased region" description="Basic and acidic residues" evidence="1">
    <location>
        <begin position="65"/>
        <end position="82"/>
    </location>
</feature>
<evidence type="ECO:0000313" key="4">
    <source>
        <dbReference type="Proteomes" id="UP000831963"/>
    </source>
</evidence>
<gene>
    <name evidence="3" type="ORF">KV396_10750</name>
</gene>
<proteinExistence type="predicted"/>
<dbReference type="EMBL" id="CP078077">
    <property type="protein sequence ID" value="UPL14931.1"/>
    <property type="molecule type" value="Genomic_DNA"/>
</dbReference>
<evidence type="ECO:0000256" key="2">
    <source>
        <dbReference type="SAM" id="Phobius"/>
    </source>
</evidence>
<feature type="region of interest" description="Disordered" evidence="1">
    <location>
        <begin position="22"/>
        <end position="82"/>
    </location>
</feature>
<evidence type="ECO:0000313" key="3">
    <source>
        <dbReference type="EMBL" id="UPL14931.1"/>
    </source>
</evidence>
<name>A0ABY4ISP6_9MICO</name>
<sequence>MLDAEEAVELRALQARAYGREGRLTTAEMERLEELGSRRDGDPRVEHPSGPEPVTPGGEVASSEIDAHPHDQESAENPSIDRPRRSAIRRAITIAVAIVVVFGIGAVAGWLLTRPAEHVIVISEAQQQWQQRLVDGGEYDAGSIRVMAVEADVVVWAATKGDGASTCLVFSDGEVYRPTCNGADAVRSSGMDAVLTVDVDDELKRQVSAQLFLTLDGRPAVIANSFMYSEPDDFGTFYDAEETRIAENLVALGFERTSLWITGYDRETPIWAATRTATGETCVIYDGSDESPLSLCDPIPAEETGPRSLVFERPDEETGGTTRISYAYGAGPSYLEITRDPAPGSVG</sequence>
<organism evidence="3 4">
    <name type="scientific">Microbacterium galbinum</name>
    <dbReference type="NCBI Taxonomy" id="2851646"/>
    <lineage>
        <taxon>Bacteria</taxon>
        <taxon>Bacillati</taxon>
        <taxon>Actinomycetota</taxon>
        <taxon>Actinomycetes</taxon>
        <taxon>Micrococcales</taxon>
        <taxon>Microbacteriaceae</taxon>
        <taxon>Microbacterium</taxon>
    </lineage>
</organism>